<dbReference type="KEGG" id="mthr:MSTHT_1132"/>
<accession>A0A0E3NB89</accession>
<dbReference type="Proteomes" id="UP000066529">
    <property type="component" value="Chromosome"/>
</dbReference>
<dbReference type="PROSITE" id="PS50005">
    <property type="entry name" value="TPR"/>
    <property type="match status" value="4"/>
</dbReference>
<name>A0A0E3NB89_METTT</name>
<dbReference type="Pfam" id="PF23914">
    <property type="entry name" value="TPR_CcmH_CycH"/>
    <property type="match status" value="1"/>
</dbReference>
<dbReference type="InterPro" id="IPR056413">
    <property type="entry name" value="TPR_CcmH_CycH"/>
</dbReference>
<dbReference type="HOGENOM" id="CLU_003728_2_0_2"/>
<organism evidence="5 6">
    <name type="scientific">Methanosarcina thermophila (strain ATCC 43570 / DSM 1825 / OCM 12 / VKM B-1830 / TM-1)</name>
    <dbReference type="NCBI Taxonomy" id="523844"/>
    <lineage>
        <taxon>Archaea</taxon>
        <taxon>Methanobacteriati</taxon>
        <taxon>Methanobacteriota</taxon>
        <taxon>Stenosarchaea group</taxon>
        <taxon>Methanomicrobia</taxon>
        <taxon>Methanosarcinales</taxon>
        <taxon>Methanosarcinaceae</taxon>
        <taxon>Methanosarcina</taxon>
    </lineage>
</organism>
<protein>
    <submittedName>
        <fullName evidence="5">TPR domain protein, putative component of TonB system</fullName>
    </submittedName>
</protein>
<evidence type="ECO:0000259" key="4">
    <source>
        <dbReference type="Pfam" id="PF23914"/>
    </source>
</evidence>
<dbReference type="PANTHER" id="PTHR44943:SF8">
    <property type="entry name" value="TPR REPEAT-CONTAINING PROTEIN MJ0263"/>
    <property type="match status" value="1"/>
</dbReference>
<feature type="repeat" description="TPR" evidence="3">
    <location>
        <begin position="298"/>
        <end position="331"/>
    </location>
</feature>
<evidence type="ECO:0000256" key="1">
    <source>
        <dbReference type="ARBA" id="ARBA00022737"/>
    </source>
</evidence>
<evidence type="ECO:0000256" key="3">
    <source>
        <dbReference type="PROSITE-ProRule" id="PRU00339"/>
    </source>
</evidence>
<evidence type="ECO:0000313" key="6">
    <source>
        <dbReference type="Proteomes" id="UP000066529"/>
    </source>
</evidence>
<reference evidence="5 6" key="1">
    <citation type="submission" date="2014-07" db="EMBL/GenBank/DDBJ databases">
        <title>Methanogenic archaea and the global carbon cycle.</title>
        <authorList>
            <person name="Henriksen J.R."/>
            <person name="Luke J."/>
            <person name="Reinhart S."/>
            <person name="Benedict M.N."/>
            <person name="Youngblut N.D."/>
            <person name="Metcalf M.E."/>
            <person name="Whitaker R.J."/>
            <person name="Metcalf W.W."/>
        </authorList>
    </citation>
    <scope>NUCLEOTIDE SEQUENCE [LARGE SCALE GENOMIC DNA]</scope>
    <source>
        <strain evidence="6">ATCC 43570 / DSM 1825 / OCM 12 / VKM B-1830 / TM-1</strain>
    </source>
</reference>
<keyword evidence="1" id="KW-0677">Repeat</keyword>
<dbReference type="PROSITE" id="PS50293">
    <property type="entry name" value="TPR_REGION"/>
    <property type="match status" value="1"/>
</dbReference>
<dbReference type="SUPFAM" id="SSF48452">
    <property type="entry name" value="TPR-like"/>
    <property type="match status" value="1"/>
</dbReference>
<evidence type="ECO:0000313" key="5">
    <source>
        <dbReference type="EMBL" id="AKB12890.1"/>
    </source>
</evidence>
<dbReference type="AlphaFoldDB" id="A0A0E3NB89"/>
<gene>
    <name evidence="5" type="ORF">MSTHT_1132</name>
</gene>
<feature type="domain" description="Cytochrome c-type biogenesis protein H TPR" evidence="4">
    <location>
        <begin position="221"/>
        <end position="327"/>
    </location>
</feature>
<dbReference type="OrthoDB" id="115601at2157"/>
<keyword evidence="2 3" id="KW-0802">TPR repeat</keyword>
<feature type="repeat" description="TPR" evidence="3">
    <location>
        <begin position="79"/>
        <end position="112"/>
    </location>
</feature>
<dbReference type="InterPro" id="IPR011990">
    <property type="entry name" value="TPR-like_helical_dom_sf"/>
</dbReference>
<dbReference type="GeneID" id="41603545"/>
<feature type="repeat" description="TPR" evidence="3">
    <location>
        <begin position="264"/>
        <end position="297"/>
    </location>
</feature>
<proteinExistence type="predicted"/>
<dbReference type="InterPro" id="IPR051685">
    <property type="entry name" value="Ycf3/AcsC/BcsC/TPR_MFPF"/>
</dbReference>
<dbReference type="Pfam" id="PF13181">
    <property type="entry name" value="TPR_8"/>
    <property type="match status" value="1"/>
</dbReference>
<dbReference type="SMART" id="SM00028">
    <property type="entry name" value="TPR"/>
    <property type="match status" value="5"/>
</dbReference>
<feature type="repeat" description="TPR" evidence="3">
    <location>
        <begin position="230"/>
        <end position="263"/>
    </location>
</feature>
<dbReference type="PATRIC" id="fig|523844.20.peg.1439"/>
<sequence>MTEIDKNHEFKQSEKSSLYYEEFPGSGVSESRKNDQEIIDMIGSFMKDEAFSLENESSFTINKILSFLDREIDENQNFTEALLIKGTLLYKTGKYNIAIETFDRALETIPKEIPGENLSLWTESDNINYKYALKLKAFALFRLGKYKEGLDVLNEILAVYPDDMEIQEYKTVISTLENESLIKELNNLPYLYPEKSGTWERGDQQAYEPDKYARALEKLDKSLEINPQDADIWWYRGSALYMLGRYAEALEAFDKSLEINPKNEDVWSFKGSTLYMLGMPEKALKALDKALRKNPNKLETWFNKASIFFELGRYQQALSAVDNALRINANDKSALNLKNSILRKLGKESII</sequence>
<evidence type="ECO:0000256" key="2">
    <source>
        <dbReference type="ARBA" id="ARBA00022803"/>
    </source>
</evidence>
<dbReference type="InterPro" id="IPR019734">
    <property type="entry name" value="TPR_rpt"/>
</dbReference>
<dbReference type="PANTHER" id="PTHR44943">
    <property type="entry name" value="CELLULOSE SYNTHASE OPERON PROTEIN C"/>
    <property type="match status" value="1"/>
</dbReference>
<dbReference type="Pfam" id="PF13174">
    <property type="entry name" value="TPR_6"/>
    <property type="match status" value="1"/>
</dbReference>
<dbReference type="STRING" id="523844.MSTHT_1132"/>
<dbReference type="EMBL" id="CP009501">
    <property type="protein sequence ID" value="AKB12890.1"/>
    <property type="molecule type" value="Genomic_DNA"/>
</dbReference>
<dbReference type="RefSeq" id="WP_048166991.1">
    <property type="nucleotide sequence ID" value="NZ_CP009501.1"/>
</dbReference>
<dbReference type="Gene3D" id="1.25.40.10">
    <property type="entry name" value="Tetratricopeptide repeat domain"/>
    <property type="match status" value="2"/>
</dbReference>